<gene>
    <name evidence="7" type="ORF">GJ700_07070</name>
</gene>
<keyword evidence="4 6" id="KW-1133">Transmembrane helix</keyword>
<dbReference type="PANTHER" id="PTHR30093:SF44">
    <property type="entry name" value="TYPE II SECRETION SYSTEM CORE PROTEIN G"/>
    <property type="match status" value="1"/>
</dbReference>
<dbReference type="Proteomes" id="UP000446768">
    <property type="component" value="Unassembled WGS sequence"/>
</dbReference>
<keyword evidence="5 6" id="KW-0472">Membrane</keyword>
<evidence type="ECO:0000256" key="6">
    <source>
        <dbReference type="SAM" id="Phobius"/>
    </source>
</evidence>
<evidence type="ECO:0000256" key="4">
    <source>
        <dbReference type="ARBA" id="ARBA00022989"/>
    </source>
</evidence>
<protein>
    <submittedName>
        <fullName evidence="7">Prepilin-type N-terminal cleavage/methylation domain-containing protein</fullName>
    </submittedName>
</protein>
<evidence type="ECO:0000256" key="2">
    <source>
        <dbReference type="ARBA" id="ARBA00022481"/>
    </source>
</evidence>
<dbReference type="AlphaFoldDB" id="A0A7X2IL10"/>
<evidence type="ECO:0000256" key="3">
    <source>
        <dbReference type="ARBA" id="ARBA00022692"/>
    </source>
</evidence>
<keyword evidence="8" id="KW-1185">Reference proteome</keyword>
<comment type="subcellular location">
    <subcellularLocation>
        <location evidence="1">Membrane</location>
        <topology evidence="1">Single-pass membrane protein</topology>
    </subcellularLocation>
</comment>
<organism evidence="7 8">
    <name type="scientific">Pseudoduganella rivuli</name>
    <dbReference type="NCBI Taxonomy" id="2666085"/>
    <lineage>
        <taxon>Bacteria</taxon>
        <taxon>Pseudomonadati</taxon>
        <taxon>Pseudomonadota</taxon>
        <taxon>Betaproteobacteria</taxon>
        <taxon>Burkholderiales</taxon>
        <taxon>Oxalobacteraceae</taxon>
        <taxon>Telluria group</taxon>
        <taxon>Pseudoduganella</taxon>
    </lineage>
</organism>
<reference evidence="7 8" key="1">
    <citation type="submission" date="2019-11" db="EMBL/GenBank/DDBJ databases">
        <title>Novel species isolated from a subtropical stream in China.</title>
        <authorList>
            <person name="Lu H."/>
        </authorList>
    </citation>
    <scope>NUCLEOTIDE SEQUENCE [LARGE SCALE GENOMIC DNA]</scope>
    <source>
        <strain evidence="7 8">FT92W</strain>
    </source>
</reference>
<sequence>MKQTGSLRRTAQAGFTLIELIVVIVILGILAATALPKFADMSGDARLAKMNGAKASVAAASALYRGKWLAGGTNAAATYTVEGTSVGVNSTGFVTAATIATASGISSTDFSVTAGTTTTDIASDTGHASCKITYDESNGSVTVSGLTSTNCK</sequence>
<keyword evidence="3 6" id="KW-0812">Transmembrane</keyword>
<proteinExistence type="predicted"/>
<dbReference type="InterPro" id="IPR012902">
    <property type="entry name" value="N_methyl_site"/>
</dbReference>
<evidence type="ECO:0000313" key="8">
    <source>
        <dbReference type="Proteomes" id="UP000446768"/>
    </source>
</evidence>
<dbReference type="InterPro" id="IPR045584">
    <property type="entry name" value="Pilin-like"/>
</dbReference>
<feature type="transmembrane region" description="Helical" evidence="6">
    <location>
        <begin position="12"/>
        <end position="35"/>
    </location>
</feature>
<dbReference type="Gene3D" id="3.30.700.10">
    <property type="entry name" value="Glycoprotein, Type 4 Pilin"/>
    <property type="match status" value="1"/>
</dbReference>
<evidence type="ECO:0000313" key="7">
    <source>
        <dbReference type="EMBL" id="MRV71482.1"/>
    </source>
</evidence>
<dbReference type="SUPFAM" id="SSF54523">
    <property type="entry name" value="Pili subunits"/>
    <property type="match status" value="1"/>
</dbReference>
<accession>A0A7X2IL10</accession>
<dbReference type="NCBIfam" id="TIGR02532">
    <property type="entry name" value="IV_pilin_GFxxxE"/>
    <property type="match status" value="1"/>
</dbReference>
<dbReference type="GO" id="GO:0016020">
    <property type="term" value="C:membrane"/>
    <property type="evidence" value="ECO:0007669"/>
    <property type="project" value="UniProtKB-SubCell"/>
</dbReference>
<dbReference type="Pfam" id="PF07963">
    <property type="entry name" value="N_methyl"/>
    <property type="match status" value="1"/>
</dbReference>
<dbReference type="PROSITE" id="PS00409">
    <property type="entry name" value="PROKAR_NTER_METHYL"/>
    <property type="match status" value="1"/>
</dbReference>
<name>A0A7X2IL10_9BURK</name>
<comment type="caution">
    <text evidence="7">The sequence shown here is derived from an EMBL/GenBank/DDBJ whole genome shotgun (WGS) entry which is preliminary data.</text>
</comment>
<evidence type="ECO:0000256" key="5">
    <source>
        <dbReference type="ARBA" id="ARBA00023136"/>
    </source>
</evidence>
<keyword evidence="2" id="KW-0488">Methylation</keyword>
<evidence type="ECO:0000256" key="1">
    <source>
        <dbReference type="ARBA" id="ARBA00004167"/>
    </source>
</evidence>
<dbReference type="EMBL" id="WKJJ01000004">
    <property type="protein sequence ID" value="MRV71482.1"/>
    <property type="molecule type" value="Genomic_DNA"/>
</dbReference>
<dbReference type="PANTHER" id="PTHR30093">
    <property type="entry name" value="GENERAL SECRETION PATHWAY PROTEIN G"/>
    <property type="match status" value="1"/>
</dbReference>